<sequence length="385" mass="45312">MLPERRTFPIFLHANKTPKKYLPLQAALTERLRLPRPHLSLSDKEKQLVAALQAETNRCNLNNVTRTKAYLDFYRRNPEVHWSFLAHMVSRNTGWNMTDLKGTFLPSLLSKQESEGFYAFLEKGNWIIFADAFPQLLLYEKSKHEQKNYFYLLSSFNVSIFMEVIWSFFLKNSDSQMITLALVVNEQNHLEQTVMKDKQMKKNVFEKIEFKLQDLLSMNQILFPSVTGKDRLRLRGKTIHQFEELHNRIQIGRYLYAILFEPEQLQMTALWAFDTPHTGSRMDFWPHIFNLVNEEVPGIKRRHSRFKNGSLKQGEPRVYSPIWQNVWKSISHSSTSGNEWFKDTAVLLFLADLEENLDGFVDKEYSRTLEKLEYTVIAKNAATLF</sequence>
<keyword evidence="1" id="KW-1133">Transmembrane helix</keyword>
<gene>
    <name evidence="2" type="ORF">CYL18_14255</name>
</gene>
<feature type="transmembrane region" description="Helical" evidence="1">
    <location>
        <begin position="149"/>
        <end position="169"/>
    </location>
</feature>
<dbReference type="Proteomes" id="UP000239663">
    <property type="component" value="Unassembled WGS sequence"/>
</dbReference>
<accession>A0A2S7MXT6</accession>
<evidence type="ECO:0000313" key="2">
    <source>
        <dbReference type="EMBL" id="PQD94565.1"/>
    </source>
</evidence>
<evidence type="ECO:0000313" key="3">
    <source>
        <dbReference type="Proteomes" id="UP000239663"/>
    </source>
</evidence>
<reference evidence="2 3" key="1">
    <citation type="submission" date="2017-12" db="EMBL/GenBank/DDBJ databases">
        <title>Taxonomic description and draft genome of Pradoshia cofamensis Gen. nov., sp. nov., a thermotolerant bacillale isolated from anterior gut of earthworm Eisenia fetida.</title>
        <authorList>
            <person name="Saha T."/>
            <person name="Chakraborty R."/>
        </authorList>
    </citation>
    <scope>NUCLEOTIDE SEQUENCE [LARGE SCALE GENOMIC DNA]</scope>
    <source>
        <strain evidence="2 3">EAG3</strain>
    </source>
</reference>
<protein>
    <submittedName>
        <fullName evidence="2">DUF2515 domain-containing protein</fullName>
    </submittedName>
</protein>
<dbReference type="OrthoDB" id="2690514at2"/>
<keyword evidence="3" id="KW-1185">Reference proteome</keyword>
<organism evidence="2 3">
    <name type="scientific">Pradoshia eiseniae</name>
    <dbReference type="NCBI Taxonomy" id="2064768"/>
    <lineage>
        <taxon>Bacteria</taxon>
        <taxon>Bacillati</taxon>
        <taxon>Bacillota</taxon>
        <taxon>Bacilli</taxon>
        <taxon>Bacillales</taxon>
        <taxon>Bacillaceae</taxon>
        <taxon>Pradoshia</taxon>
    </lineage>
</organism>
<dbReference type="EMBL" id="PKOZ01000009">
    <property type="protein sequence ID" value="PQD94565.1"/>
    <property type="molecule type" value="Genomic_DNA"/>
</dbReference>
<dbReference type="InterPro" id="IPR019658">
    <property type="entry name" value="DUF2515"/>
</dbReference>
<name>A0A2S7MXT6_9BACI</name>
<comment type="caution">
    <text evidence="2">The sequence shown here is derived from an EMBL/GenBank/DDBJ whole genome shotgun (WGS) entry which is preliminary data.</text>
</comment>
<dbReference type="Pfam" id="PF10720">
    <property type="entry name" value="DUF2515"/>
    <property type="match status" value="1"/>
</dbReference>
<evidence type="ECO:0000256" key="1">
    <source>
        <dbReference type="SAM" id="Phobius"/>
    </source>
</evidence>
<dbReference type="RefSeq" id="WP_104850203.1">
    <property type="nucleotide sequence ID" value="NZ_PKOZ01000009.1"/>
</dbReference>
<proteinExistence type="predicted"/>
<dbReference type="AlphaFoldDB" id="A0A2S7MXT6"/>
<keyword evidence="1" id="KW-0812">Transmembrane</keyword>
<keyword evidence="1" id="KW-0472">Membrane</keyword>